<evidence type="ECO:0000313" key="1">
    <source>
        <dbReference type="EMBL" id="KAI0056098.1"/>
    </source>
</evidence>
<proteinExistence type="predicted"/>
<evidence type="ECO:0000313" key="2">
    <source>
        <dbReference type="Proteomes" id="UP000814140"/>
    </source>
</evidence>
<protein>
    <submittedName>
        <fullName evidence="1">Uncharacterized protein</fullName>
    </submittedName>
</protein>
<reference evidence="1" key="1">
    <citation type="submission" date="2021-03" db="EMBL/GenBank/DDBJ databases">
        <authorList>
            <consortium name="DOE Joint Genome Institute"/>
            <person name="Ahrendt S."/>
            <person name="Looney B.P."/>
            <person name="Miyauchi S."/>
            <person name="Morin E."/>
            <person name="Drula E."/>
            <person name="Courty P.E."/>
            <person name="Chicoki N."/>
            <person name="Fauchery L."/>
            <person name="Kohler A."/>
            <person name="Kuo A."/>
            <person name="Labutti K."/>
            <person name="Pangilinan J."/>
            <person name="Lipzen A."/>
            <person name="Riley R."/>
            <person name="Andreopoulos W."/>
            <person name="He G."/>
            <person name="Johnson J."/>
            <person name="Barry K.W."/>
            <person name="Grigoriev I.V."/>
            <person name="Nagy L."/>
            <person name="Hibbett D."/>
            <person name="Henrissat B."/>
            <person name="Matheny P.B."/>
            <person name="Labbe J."/>
            <person name="Martin F."/>
        </authorList>
    </citation>
    <scope>NUCLEOTIDE SEQUENCE</scope>
    <source>
        <strain evidence="1">HHB10654</strain>
    </source>
</reference>
<keyword evidence="2" id="KW-1185">Reference proteome</keyword>
<comment type="caution">
    <text evidence="1">The sequence shown here is derived from an EMBL/GenBank/DDBJ whole genome shotgun (WGS) entry which is preliminary data.</text>
</comment>
<dbReference type="EMBL" id="MU277271">
    <property type="protein sequence ID" value="KAI0056098.1"/>
    <property type="molecule type" value="Genomic_DNA"/>
</dbReference>
<gene>
    <name evidence="1" type="ORF">BV25DRAFT_1832555</name>
</gene>
<sequence length="620" mass="68698">MTKPLSSTQRQGSEGLTRRHGAMAAEQYWEDALRVRLIPFDDLASKSSLSDTLQSFDDEESSMRRAMQSLRTRRNALIPISRLPPEILTRIFTINAAADIPGIRDKTKTRPRLGWITVTHVCRRWREMVLDLPILWAQLALPLGDKWAEEMVARAKSVPLVFDCLVDGGMYRLTTQARNLIVKLAPRAKQLSLNTDDPHAAVLFPALKTSAPLLDKLEIGYTCRYRIVESGSQIMPLPAFSGPFPDDFLGKHTPLLRYVRFYGSVLVPWTSSILNNLVSLSLHLEEDFDYPDDEGRDSAPSMDEVLDALDRMTSLESLILTNGLPHPTNSSTPNRIVKLPNLKTASIQSTVARCATFLPHLELGTDVTISVDVIGPGPPDSGRDTFFQLIGTFANIVRGPRKCGPRISGLSIDSEWTPDSASLLIAAWRNSDGDRDYSEPADISVSLTWWLDPDGPTNIFHRWSSIDLARAVCNIFPFQELRDLRLAVDNHERDVQAWRDVVARASGLQQVTIVGDSIGQAFCLALKTGPTGTPSFLPALSTLSLHDVNFRRSTGMNGDSGSKRILPLHSALPVYLTDRARKGAPLKKLFIDGDAEPSGRWVVELREALRGVTEVGEHEG</sequence>
<name>A0ACB8SI24_9AGAM</name>
<organism evidence="1 2">
    <name type="scientific">Artomyces pyxidatus</name>
    <dbReference type="NCBI Taxonomy" id="48021"/>
    <lineage>
        <taxon>Eukaryota</taxon>
        <taxon>Fungi</taxon>
        <taxon>Dikarya</taxon>
        <taxon>Basidiomycota</taxon>
        <taxon>Agaricomycotina</taxon>
        <taxon>Agaricomycetes</taxon>
        <taxon>Russulales</taxon>
        <taxon>Auriscalpiaceae</taxon>
        <taxon>Artomyces</taxon>
    </lineage>
</organism>
<accession>A0ACB8SI24</accession>
<dbReference type="Proteomes" id="UP000814140">
    <property type="component" value="Unassembled WGS sequence"/>
</dbReference>
<reference evidence="1" key="2">
    <citation type="journal article" date="2022" name="New Phytol.">
        <title>Evolutionary transition to the ectomycorrhizal habit in the genomes of a hyperdiverse lineage of mushroom-forming fungi.</title>
        <authorList>
            <person name="Looney B."/>
            <person name="Miyauchi S."/>
            <person name="Morin E."/>
            <person name="Drula E."/>
            <person name="Courty P.E."/>
            <person name="Kohler A."/>
            <person name="Kuo A."/>
            <person name="LaButti K."/>
            <person name="Pangilinan J."/>
            <person name="Lipzen A."/>
            <person name="Riley R."/>
            <person name="Andreopoulos W."/>
            <person name="He G."/>
            <person name="Johnson J."/>
            <person name="Nolan M."/>
            <person name="Tritt A."/>
            <person name="Barry K.W."/>
            <person name="Grigoriev I.V."/>
            <person name="Nagy L.G."/>
            <person name="Hibbett D."/>
            <person name="Henrissat B."/>
            <person name="Matheny P.B."/>
            <person name="Labbe J."/>
            <person name="Martin F.M."/>
        </authorList>
    </citation>
    <scope>NUCLEOTIDE SEQUENCE</scope>
    <source>
        <strain evidence="1">HHB10654</strain>
    </source>
</reference>